<gene>
    <name evidence="9" type="primary">accC_1</name>
    <name evidence="9" type="ORF">AMOR_28360</name>
</gene>
<dbReference type="InterPro" id="IPR005482">
    <property type="entry name" value="Biotin_COase_C"/>
</dbReference>
<proteinExistence type="predicted"/>
<dbReference type="NCBIfam" id="NF006367">
    <property type="entry name" value="PRK08591.1"/>
    <property type="match status" value="1"/>
</dbReference>
<dbReference type="InterPro" id="IPR004549">
    <property type="entry name" value="Acetyl_CoA_COase_biotin_COase"/>
</dbReference>
<keyword evidence="2 6" id="KW-0547">Nucleotide-binding</keyword>
<dbReference type="PROSITE" id="PS50975">
    <property type="entry name" value="ATP_GRASP"/>
    <property type="match status" value="1"/>
</dbReference>
<dbReference type="RefSeq" id="WP_248362318.1">
    <property type="nucleotide sequence ID" value="NZ_AP025591.1"/>
</dbReference>
<dbReference type="SUPFAM" id="SSF51246">
    <property type="entry name" value="Rudiment single hybrid motif"/>
    <property type="match status" value="1"/>
</dbReference>
<dbReference type="InterPro" id="IPR011761">
    <property type="entry name" value="ATP-grasp"/>
</dbReference>
<evidence type="ECO:0000256" key="4">
    <source>
        <dbReference type="ARBA" id="ARBA00022842"/>
    </source>
</evidence>
<accession>A0ABM7WWF4</accession>
<dbReference type="EMBL" id="AP025591">
    <property type="protein sequence ID" value="BDG03840.1"/>
    <property type="molecule type" value="Genomic_DNA"/>
</dbReference>
<dbReference type="SMART" id="SM00878">
    <property type="entry name" value="Biotin_carb_C"/>
    <property type="match status" value="1"/>
</dbReference>
<keyword evidence="10" id="KW-1185">Reference proteome</keyword>
<feature type="domain" description="Biotin carboxylation" evidence="8">
    <location>
        <begin position="6"/>
        <end position="450"/>
    </location>
</feature>
<evidence type="ECO:0000256" key="6">
    <source>
        <dbReference type="PROSITE-ProRule" id="PRU00409"/>
    </source>
</evidence>
<dbReference type="Pfam" id="PF02785">
    <property type="entry name" value="Biotin_carb_C"/>
    <property type="match status" value="1"/>
</dbReference>
<feature type="domain" description="ATP-grasp" evidence="7">
    <location>
        <begin position="125"/>
        <end position="322"/>
    </location>
</feature>
<keyword evidence="4" id="KW-0460">Magnesium</keyword>
<dbReference type="SUPFAM" id="SSF56059">
    <property type="entry name" value="Glutathione synthetase ATP-binding domain-like"/>
    <property type="match status" value="1"/>
</dbReference>
<dbReference type="Pfam" id="PF00289">
    <property type="entry name" value="Biotin_carb_N"/>
    <property type="match status" value="1"/>
</dbReference>
<dbReference type="Pfam" id="PF02786">
    <property type="entry name" value="CPSase_L_D2"/>
    <property type="match status" value="1"/>
</dbReference>
<name>A0ABM7WWF4_9BACT</name>
<dbReference type="Proteomes" id="UP001162891">
    <property type="component" value="Chromosome"/>
</dbReference>
<evidence type="ECO:0000256" key="3">
    <source>
        <dbReference type="ARBA" id="ARBA00022840"/>
    </source>
</evidence>
<dbReference type="Gene3D" id="3.30.470.20">
    <property type="entry name" value="ATP-grasp fold, B domain"/>
    <property type="match status" value="1"/>
</dbReference>
<evidence type="ECO:0000313" key="9">
    <source>
        <dbReference type="EMBL" id="BDG03840.1"/>
    </source>
</evidence>
<dbReference type="InterPro" id="IPR005479">
    <property type="entry name" value="CPAse_ATP-bd"/>
</dbReference>
<dbReference type="InterPro" id="IPR016185">
    <property type="entry name" value="PreATP-grasp_dom_sf"/>
</dbReference>
<dbReference type="SUPFAM" id="SSF52440">
    <property type="entry name" value="PreATP-grasp domain"/>
    <property type="match status" value="1"/>
</dbReference>
<dbReference type="PROSITE" id="PS50979">
    <property type="entry name" value="BC"/>
    <property type="match status" value="1"/>
</dbReference>
<evidence type="ECO:0000256" key="2">
    <source>
        <dbReference type="ARBA" id="ARBA00022741"/>
    </source>
</evidence>
<dbReference type="InterPro" id="IPR011764">
    <property type="entry name" value="Biotin_carboxylation_dom"/>
</dbReference>
<dbReference type="PANTHER" id="PTHR18866:SF33">
    <property type="entry name" value="METHYLCROTONOYL-COA CARBOXYLASE SUBUNIT ALPHA, MITOCHONDRIAL-RELATED"/>
    <property type="match status" value="1"/>
</dbReference>
<dbReference type="PROSITE" id="PS00866">
    <property type="entry name" value="CPSASE_1"/>
    <property type="match status" value="1"/>
</dbReference>
<evidence type="ECO:0000256" key="1">
    <source>
        <dbReference type="ARBA" id="ARBA00022598"/>
    </source>
</evidence>
<keyword evidence="1" id="KW-0436">Ligase</keyword>
<reference evidence="10" key="1">
    <citation type="journal article" date="2022" name="Int. J. Syst. Evol. Microbiol.">
        <title>Anaeromyxobacter oryzae sp. nov., Anaeromyxobacter diazotrophicus sp. nov. and Anaeromyxobacter paludicola sp. nov., isolated from paddy soils.</title>
        <authorList>
            <person name="Itoh H."/>
            <person name="Xu Z."/>
            <person name="Mise K."/>
            <person name="Masuda Y."/>
            <person name="Ushijima N."/>
            <person name="Hayakawa C."/>
            <person name="Shiratori Y."/>
            <person name="Senoo K."/>
        </authorList>
    </citation>
    <scope>NUCLEOTIDE SEQUENCE [LARGE SCALE GENOMIC DNA]</scope>
    <source>
        <strain evidence="10">Red232</strain>
    </source>
</reference>
<evidence type="ECO:0000259" key="7">
    <source>
        <dbReference type="PROSITE" id="PS50975"/>
    </source>
</evidence>
<organism evidence="9 10">
    <name type="scientific">Anaeromyxobacter oryzae</name>
    <dbReference type="NCBI Taxonomy" id="2918170"/>
    <lineage>
        <taxon>Bacteria</taxon>
        <taxon>Pseudomonadati</taxon>
        <taxon>Myxococcota</taxon>
        <taxon>Myxococcia</taxon>
        <taxon>Myxococcales</taxon>
        <taxon>Cystobacterineae</taxon>
        <taxon>Anaeromyxobacteraceae</taxon>
        <taxon>Anaeromyxobacter</taxon>
    </lineage>
</organism>
<evidence type="ECO:0000313" key="10">
    <source>
        <dbReference type="Proteomes" id="UP001162891"/>
    </source>
</evidence>
<dbReference type="PROSITE" id="PS00867">
    <property type="entry name" value="CPSASE_2"/>
    <property type="match status" value="1"/>
</dbReference>
<dbReference type="InterPro" id="IPR050856">
    <property type="entry name" value="Biotin_carboxylase_complex"/>
</dbReference>
<sequence length="511" mass="55712">MSSKRPIRKVLVANRGEIAVRVLRTCREMGLSTVAVYSEADRGALHVRKADEAVHIGPSPARESYLVVDRIVAAARRTGADAVHPGYGFLSEKADLARALERAGITFIGPPPASMDAMGEKTTARRNVEAAGVPIVPGSPGPIADEAEARAFCDRIGYPVMIKAAAGGGGKGMKRCDRAEDLASLWQSARREAAGAFGDDRLYVEKFLERPRHVEIQVFCDDHGNGVSLGERECSVQRRHQKVIEESPSCILDERMRQAMGEVAVKAAKAVGYRGAGTVEFLVDATRSFYFLEMNTRIQVEHPVTEMLTGLDLVRMQIEVAQGERILPQEEVVRRGHAIEARVYAEDPARRFMPSPGKITYLRVPGGPGVRDDSGVYGGWVVPPYYDPMISKVIAWAPTRPQAIDRLLRALGEYTVHGITTNIPYLMAALEHPAFRSGDYDTGFCATYEKDLVSPPDPRFEQVALIAAAVSAYKRDHDEAEASAARGGEATAARSAWARLGRFRSLRGGTG</sequence>
<dbReference type="InterPro" id="IPR011054">
    <property type="entry name" value="Rudment_hybrid_motif"/>
</dbReference>
<evidence type="ECO:0000259" key="8">
    <source>
        <dbReference type="PROSITE" id="PS50979"/>
    </source>
</evidence>
<dbReference type="InterPro" id="IPR005481">
    <property type="entry name" value="BC-like_N"/>
</dbReference>
<evidence type="ECO:0000256" key="5">
    <source>
        <dbReference type="ARBA" id="ARBA00023267"/>
    </source>
</evidence>
<keyword evidence="5" id="KW-0092">Biotin</keyword>
<dbReference type="PANTHER" id="PTHR18866">
    <property type="entry name" value="CARBOXYLASE:PYRUVATE/ACETYL-COA/PROPIONYL-COA CARBOXYLASE"/>
    <property type="match status" value="1"/>
</dbReference>
<dbReference type="NCBIfam" id="TIGR00514">
    <property type="entry name" value="accC"/>
    <property type="match status" value="1"/>
</dbReference>
<protein>
    <submittedName>
        <fullName evidence="9">Acetyl-CoA carboxylase biotin carboxylase subunit</fullName>
    </submittedName>
</protein>
<keyword evidence="3 6" id="KW-0067">ATP-binding</keyword>